<dbReference type="Gene3D" id="3.90.199.10">
    <property type="entry name" value="Topoisomerase II, domain 5"/>
    <property type="match status" value="1"/>
</dbReference>
<comment type="similarity">
    <text evidence="2 8">Belongs to the type II topoisomerase GyrA/ParC subunit family.</text>
</comment>
<dbReference type="Gene3D" id="1.10.268.10">
    <property type="entry name" value="Topoisomerase, domain 3"/>
    <property type="match status" value="1"/>
</dbReference>
<dbReference type="InterPro" id="IPR005743">
    <property type="entry name" value="GyrA"/>
</dbReference>
<feature type="short sequence motif" description="GyrA-box" evidence="8">
    <location>
        <begin position="531"/>
        <end position="537"/>
    </location>
</feature>
<dbReference type="InterPro" id="IPR013760">
    <property type="entry name" value="Topo_IIA-like_dom_sf"/>
</dbReference>
<evidence type="ECO:0000256" key="2">
    <source>
        <dbReference type="ARBA" id="ARBA00008263"/>
    </source>
</evidence>
<dbReference type="HAMAP" id="MF_01897">
    <property type="entry name" value="GyrA"/>
    <property type="match status" value="1"/>
</dbReference>
<accession>A0ABT2LZB9</accession>
<evidence type="ECO:0000313" key="12">
    <source>
        <dbReference type="EMBL" id="MCT7398635.1"/>
    </source>
</evidence>
<keyword evidence="6 8" id="KW-0238">DNA-binding</keyword>
<feature type="compositionally biased region" description="Acidic residues" evidence="10">
    <location>
        <begin position="829"/>
        <end position="849"/>
    </location>
</feature>
<organism evidence="12 13">
    <name type="scientific">Eubacterium album</name>
    <dbReference type="NCBI Taxonomy" id="2978477"/>
    <lineage>
        <taxon>Bacteria</taxon>
        <taxon>Bacillati</taxon>
        <taxon>Bacillota</taxon>
        <taxon>Clostridia</taxon>
        <taxon>Eubacteriales</taxon>
        <taxon>Eubacteriaceae</taxon>
        <taxon>Eubacterium</taxon>
    </lineage>
</organism>
<keyword evidence="3 8" id="KW-0547">Nucleotide-binding</keyword>
<dbReference type="NCBIfam" id="NF004044">
    <property type="entry name" value="PRK05561.1"/>
    <property type="match status" value="1"/>
</dbReference>
<name>A0ABT2LZB9_9FIRM</name>
<dbReference type="InterPro" id="IPR002205">
    <property type="entry name" value="Topo_IIA_dom_A"/>
</dbReference>
<dbReference type="Pfam" id="PF00521">
    <property type="entry name" value="DNA_topoisoIV"/>
    <property type="match status" value="1"/>
</dbReference>
<dbReference type="NCBIfam" id="NF004043">
    <property type="entry name" value="PRK05560.1"/>
    <property type="match status" value="1"/>
</dbReference>
<dbReference type="SUPFAM" id="SSF56719">
    <property type="entry name" value="Type II DNA topoisomerase"/>
    <property type="match status" value="1"/>
</dbReference>
<dbReference type="Gene3D" id="2.120.10.90">
    <property type="entry name" value="DNA gyrase/topoisomerase IV, subunit A, C-terminal"/>
    <property type="match status" value="1"/>
</dbReference>
<dbReference type="NCBIfam" id="TIGR01063">
    <property type="entry name" value="gyrA"/>
    <property type="match status" value="1"/>
</dbReference>
<dbReference type="InterPro" id="IPR050220">
    <property type="entry name" value="Type_II_DNA_Topoisomerases"/>
</dbReference>
<evidence type="ECO:0000256" key="5">
    <source>
        <dbReference type="ARBA" id="ARBA00023029"/>
    </source>
</evidence>
<evidence type="ECO:0000256" key="6">
    <source>
        <dbReference type="ARBA" id="ARBA00023125"/>
    </source>
</evidence>
<dbReference type="EC" id="5.6.2.2" evidence="8"/>
<comment type="catalytic activity">
    <reaction evidence="1 8 9">
        <text>ATP-dependent breakage, passage and rejoining of double-stranded DNA.</text>
        <dbReference type="EC" id="5.6.2.2"/>
    </reaction>
</comment>
<evidence type="ECO:0000256" key="3">
    <source>
        <dbReference type="ARBA" id="ARBA00022741"/>
    </source>
</evidence>
<dbReference type="InterPro" id="IPR013757">
    <property type="entry name" value="Topo_IIA_A_a_sf"/>
</dbReference>
<evidence type="ECO:0000313" key="13">
    <source>
        <dbReference type="Proteomes" id="UP001431199"/>
    </source>
</evidence>
<evidence type="ECO:0000256" key="8">
    <source>
        <dbReference type="HAMAP-Rule" id="MF_01897"/>
    </source>
</evidence>
<dbReference type="Proteomes" id="UP001431199">
    <property type="component" value="Unassembled WGS sequence"/>
</dbReference>
<dbReference type="Pfam" id="PF03989">
    <property type="entry name" value="DNA_gyraseA_C"/>
    <property type="match status" value="6"/>
</dbReference>
<sequence>MDDKIFDRIHEVDLKSTMETSYIDYAMSVIAARALPDVRDGLKPVQRRVLYSMVELNNGPDKPHRKCARIVGDTMGKFHPHGDSSIYGALVNMAQEWNTRYPLVDGHGNFGSEDGDGAAAMRYTEARLSKISTEMIADINKDTVEFVPNFDETEKEPTVLPSRYPNLLVNGTSGIAVGMATNIPPHNLGESIDAIVKIIDNQVEENRATDLDEIMEIIKGPDFPTGANILGTKGISEAYRTGRGKIKVRATTEIETLDNGKSRIIVTELPYMVNKAKLVEKIAELHKEKRIEGISDLRDESDQDGTRVVIEVKRDANANVILNQLYKHTQMQDTFGVIMLALVNGEPKVLNLLEVLTCYLDHQKDVVTRRTRYELNKAEERAHIIKGLFIALDNIDEVIKIIRASRNTAEAKKALMERFTLSEAQSQAIVDMRLRQLTGLAREDLQAEYDDLMAKIAFYKGILEDENKLLGVIKDEILVIKEKYADERRTTIGIDLEDLSDEDLIPRRDTVVTITNLGYIKRMTTDNFKAQNRGGKGIKGMNTIDNDFIKNLFMTNTHHYIMFFTNTGRVYKLKCYEIPEASRTARGMAIINLLQLQPGEKVTTMVHFDDFDEDRNLIMATKKGTIKKTPLSAYMNIRKTGIQAITLRDDDELIEVKVSDCEQNVLMLTKKGQAIKFAEKDIRETGRSAMGVKGITLRNGDEVVAMQLETQGEYITFVSANGYGKRNRFTDFKLQNRGGKGVKCYNITDKTGEVVGVKAVNDGNEIMLITNQGIIIRIKVDDISVLGRVTSGVKLMNTGEKEDIIVASITKVKESVTLADEEARRLEELQEDNEIDEIESEGIDEETQE</sequence>
<comment type="subunit">
    <text evidence="8">Heterotetramer, composed of two GyrA and two GyrB chains. In the heterotetramer, GyrA contains the active site tyrosine that forms a transient covalent intermediate with DNA, while GyrB binds cofactors and catalyzes ATP hydrolysis.</text>
</comment>
<evidence type="ECO:0000256" key="10">
    <source>
        <dbReference type="SAM" id="MobiDB-lite"/>
    </source>
</evidence>
<dbReference type="RefSeq" id="WP_260978572.1">
    <property type="nucleotide sequence ID" value="NZ_JAODBU010000006.1"/>
</dbReference>
<reference evidence="12" key="1">
    <citation type="submission" date="2022-09" db="EMBL/GenBank/DDBJ databases">
        <title>Eubacterium sp. LFL-14 isolated from human feces.</title>
        <authorList>
            <person name="Liu F."/>
        </authorList>
    </citation>
    <scope>NUCLEOTIDE SEQUENCE</scope>
    <source>
        <strain evidence="12">LFL-14</strain>
    </source>
</reference>
<proteinExistence type="inferred from homology"/>
<comment type="miscellaneous">
    <text evidence="8">Few gyrases are as efficient as E.coli at forming negative supercoils. Not all organisms have 2 type II topoisomerases; in organisms with a single type II topoisomerase this enzyme also has to decatenate newly replicated chromosomes.</text>
</comment>
<feature type="active site" description="O-(5'-phospho-DNA)-tyrosine intermediate" evidence="8 9">
    <location>
        <position position="123"/>
    </location>
</feature>
<dbReference type="GO" id="GO:0003918">
    <property type="term" value="F:DNA topoisomerase type II (double strand cut, ATP-hydrolyzing) activity"/>
    <property type="evidence" value="ECO:0007669"/>
    <property type="project" value="UniProtKB-EC"/>
</dbReference>
<dbReference type="InterPro" id="IPR013758">
    <property type="entry name" value="Topo_IIA_A/C_ab"/>
</dbReference>
<comment type="function">
    <text evidence="8">A type II topoisomerase that negatively supercoils closed circular double-stranded (ds) DNA in an ATP-dependent manner to modulate DNA topology and maintain chromosomes in an underwound state. Negative supercoiling favors strand separation, and DNA replication, transcription, recombination and repair, all of which involve strand separation. Also able to catalyze the interconversion of other topological isomers of dsDNA rings, including catenanes and knotted rings. Type II topoisomerases break and join 2 DNA strands simultaneously in an ATP-dependent manner.</text>
</comment>
<gene>
    <name evidence="8 12" type="primary">gyrA</name>
    <name evidence="12" type="ORF">N5B56_05980</name>
</gene>
<evidence type="ECO:0000256" key="7">
    <source>
        <dbReference type="ARBA" id="ARBA00023235"/>
    </source>
</evidence>
<dbReference type="EMBL" id="JAODBU010000006">
    <property type="protein sequence ID" value="MCT7398635.1"/>
    <property type="molecule type" value="Genomic_DNA"/>
</dbReference>
<keyword evidence="4 8" id="KW-0067">ATP-binding</keyword>
<evidence type="ECO:0000259" key="11">
    <source>
        <dbReference type="PROSITE" id="PS52040"/>
    </source>
</evidence>
<keyword evidence="5 8" id="KW-0799">Topoisomerase</keyword>
<dbReference type="CDD" id="cd00187">
    <property type="entry name" value="TOP4c"/>
    <property type="match status" value="1"/>
</dbReference>
<keyword evidence="13" id="KW-1185">Reference proteome</keyword>
<keyword evidence="8" id="KW-0963">Cytoplasm</keyword>
<dbReference type="PANTHER" id="PTHR43493:SF5">
    <property type="entry name" value="DNA GYRASE SUBUNIT A, CHLOROPLASTIC_MITOCHONDRIAL"/>
    <property type="match status" value="1"/>
</dbReference>
<dbReference type="SUPFAM" id="SSF101904">
    <property type="entry name" value="GyrA/ParC C-terminal domain-like"/>
    <property type="match status" value="1"/>
</dbReference>
<dbReference type="PROSITE" id="PS52040">
    <property type="entry name" value="TOPO_IIA"/>
    <property type="match status" value="1"/>
</dbReference>
<comment type="caution">
    <text evidence="12">The sequence shown here is derived from an EMBL/GenBank/DDBJ whole genome shotgun (WGS) entry which is preliminary data.</text>
</comment>
<dbReference type="Gene3D" id="3.30.1360.40">
    <property type="match status" value="1"/>
</dbReference>
<evidence type="ECO:0000256" key="9">
    <source>
        <dbReference type="PROSITE-ProRule" id="PRU01384"/>
    </source>
</evidence>
<protein>
    <recommendedName>
        <fullName evidence="8">DNA gyrase subunit A</fullName>
        <ecNumber evidence="8">5.6.2.2</ecNumber>
    </recommendedName>
</protein>
<evidence type="ECO:0000256" key="4">
    <source>
        <dbReference type="ARBA" id="ARBA00022840"/>
    </source>
</evidence>
<keyword evidence="7 8" id="KW-0413">Isomerase</keyword>
<dbReference type="InterPro" id="IPR006691">
    <property type="entry name" value="GyrA/parC_rep"/>
</dbReference>
<dbReference type="PANTHER" id="PTHR43493">
    <property type="entry name" value="DNA GYRASE/TOPOISOMERASE SUBUNIT A"/>
    <property type="match status" value="1"/>
</dbReference>
<dbReference type="InterPro" id="IPR035516">
    <property type="entry name" value="Gyrase/topoIV_suA_C"/>
</dbReference>
<comment type="subcellular location">
    <subcellularLocation>
        <location evidence="8">Cytoplasm</location>
    </subcellularLocation>
</comment>
<dbReference type="SMART" id="SM00434">
    <property type="entry name" value="TOP4c"/>
    <property type="match status" value="1"/>
</dbReference>
<feature type="domain" description="Topo IIA-type catalytic" evidence="11">
    <location>
        <begin position="35"/>
        <end position="504"/>
    </location>
</feature>
<feature type="region of interest" description="Disordered" evidence="10">
    <location>
        <begin position="825"/>
        <end position="849"/>
    </location>
</feature>
<evidence type="ECO:0000256" key="1">
    <source>
        <dbReference type="ARBA" id="ARBA00000185"/>
    </source>
</evidence>